<keyword evidence="4" id="KW-1185">Reference proteome</keyword>
<dbReference type="InterPro" id="IPR051043">
    <property type="entry name" value="Sulfatase_Mod_Factor_Kinase"/>
</dbReference>
<evidence type="ECO:0000259" key="2">
    <source>
        <dbReference type="Pfam" id="PF03781"/>
    </source>
</evidence>
<dbReference type="PANTHER" id="PTHR23150">
    <property type="entry name" value="SULFATASE MODIFYING FACTOR 1, 2"/>
    <property type="match status" value="1"/>
</dbReference>
<organism evidence="3 4">
    <name type="scientific">Sphingomonas caseinilyticus</name>
    <dbReference type="NCBI Taxonomy" id="2908205"/>
    <lineage>
        <taxon>Bacteria</taxon>
        <taxon>Pseudomonadati</taxon>
        <taxon>Pseudomonadota</taxon>
        <taxon>Alphaproteobacteria</taxon>
        <taxon>Sphingomonadales</taxon>
        <taxon>Sphingomonadaceae</taxon>
        <taxon>Sphingomonas</taxon>
    </lineage>
</organism>
<feature type="domain" description="Sulfatase-modifying factor enzyme-like" evidence="2">
    <location>
        <begin position="43"/>
        <end position="313"/>
    </location>
</feature>
<dbReference type="RefSeq" id="WP_249904685.1">
    <property type="nucleotide sequence ID" value="NZ_JAMGBA010000002.1"/>
</dbReference>
<dbReference type="Proteomes" id="UP001203410">
    <property type="component" value="Unassembled WGS sequence"/>
</dbReference>
<reference evidence="3 4" key="1">
    <citation type="submission" date="2022-05" db="EMBL/GenBank/DDBJ databases">
        <authorList>
            <person name="Jo J.-H."/>
            <person name="Im W.-T."/>
        </authorList>
    </citation>
    <scope>NUCLEOTIDE SEQUENCE [LARGE SCALE GENOMIC DNA]</scope>
    <source>
        <strain evidence="3 4">NSE70-1</strain>
    </source>
</reference>
<evidence type="ECO:0000313" key="4">
    <source>
        <dbReference type="Proteomes" id="UP001203410"/>
    </source>
</evidence>
<dbReference type="InterPro" id="IPR005532">
    <property type="entry name" value="SUMF_dom"/>
</dbReference>
<dbReference type="InterPro" id="IPR042095">
    <property type="entry name" value="SUMF_sf"/>
</dbReference>
<name>A0ABT0RW86_9SPHN</name>
<evidence type="ECO:0000256" key="1">
    <source>
        <dbReference type="SAM" id="SignalP"/>
    </source>
</evidence>
<protein>
    <submittedName>
        <fullName evidence="3">Formylglycine-generating enzyme family protein</fullName>
    </submittedName>
</protein>
<proteinExistence type="predicted"/>
<keyword evidence="1" id="KW-0732">Signal</keyword>
<dbReference type="InterPro" id="IPR016187">
    <property type="entry name" value="CTDL_fold"/>
</dbReference>
<accession>A0ABT0RW86</accession>
<dbReference type="Pfam" id="PF03781">
    <property type="entry name" value="FGE-sulfatase"/>
    <property type="match status" value="1"/>
</dbReference>
<gene>
    <name evidence="3" type="ORF">LZ496_10795</name>
</gene>
<dbReference type="Gene3D" id="3.90.1580.10">
    <property type="entry name" value="paralog of FGE (formylglycine-generating enzyme)"/>
    <property type="match status" value="1"/>
</dbReference>
<dbReference type="SUPFAM" id="SSF56436">
    <property type="entry name" value="C-type lectin-like"/>
    <property type="match status" value="1"/>
</dbReference>
<dbReference type="EMBL" id="JAMGBA010000002">
    <property type="protein sequence ID" value="MCL6699265.1"/>
    <property type="molecule type" value="Genomic_DNA"/>
</dbReference>
<feature type="signal peptide" evidence="1">
    <location>
        <begin position="1"/>
        <end position="20"/>
    </location>
</feature>
<sequence>MKAHLLGCLILLGFSSSSLAASSNTKKNAPASAPSQFRDCDACPEMVVIPAGRFLIGSPAQEPGRGQDEGPQTEIVFAQPFAVSRFEITRAQYQAFLRQSGHPISGGCITDRRKPGTWAADEQTNVEDPGFEQDDNHPAACVSWNDAMAYVGWLNSQTGGGYRLLAEAEWEYVARAGSTTAYPWGPSIHDGCTHMNGYDEQILGKKGNLYQGEQVPYAACSDGFVNTAPVGSFKPNAFGVYDMLGNMGEWTADCATPSYAGIRPDGASEGGDCTKKMVRGGSWGSQPRQVRSAERYRYRPTDIDDSIGIRVAKTIKPAARAK</sequence>
<feature type="chain" id="PRO_5045051828" evidence="1">
    <location>
        <begin position="21"/>
        <end position="322"/>
    </location>
</feature>
<dbReference type="PANTHER" id="PTHR23150:SF35">
    <property type="entry name" value="BLL6746 PROTEIN"/>
    <property type="match status" value="1"/>
</dbReference>
<evidence type="ECO:0000313" key="3">
    <source>
        <dbReference type="EMBL" id="MCL6699265.1"/>
    </source>
</evidence>
<comment type="caution">
    <text evidence="3">The sequence shown here is derived from an EMBL/GenBank/DDBJ whole genome shotgun (WGS) entry which is preliminary data.</text>
</comment>